<gene>
    <name evidence="1" type="ORF">SAMN05216255_0178</name>
</gene>
<keyword evidence="2" id="KW-1185">Reference proteome</keyword>
<evidence type="ECO:0000313" key="2">
    <source>
        <dbReference type="Proteomes" id="UP000242915"/>
    </source>
</evidence>
<protein>
    <submittedName>
        <fullName evidence="1">Uncharacterized protein</fullName>
    </submittedName>
</protein>
<evidence type="ECO:0000313" key="1">
    <source>
        <dbReference type="EMBL" id="SNR78814.1"/>
    </source>
</evidence>
<name>A0A238Z7P4_9PSED</name>
<accession>A0A238Z7P4</accession>
<dbReference type="EMBL" id="FZOG01000001">
    <property type="protein sequence ID" value="SNR78814.1"/>
    <property type="molecule type" value="Genomic_DNA"/>
</dbReference>
<dbReference type="RefSeq" id="WP_089358493.1">
    <property type="nucleotide sequence ID" value="NZ_FZOG01000001.1"/>
</dbReference>
<dbReference type="Proteomes" id="UP000242915">
    <property type="component" value="Unassembled WGS sequence"/>
</dbReference>
<dbReference type="AlphaFoldDB" id="A0A238Z7P4"/>
<proteinExistence type="predicted"/>
<organism evidence="1 2">
    <name type="scientific">Pseudomonas segetis</name>
    <dbReference type="NCBI Taxonomy" id="298908"/>
    <lineage>
        <taxon>Bacteria</taxon>
        <taxon>Pseudomonadati</taxon>
        <taxon>Pseudomonadota</taxon>
        <taxon>Gammaproteobacteria</taxon>
        <taxon>Pseudomonadales</taxon>
        <taxon>Pseudomonadaceae</taxon>
        <taxon>Pseudomonas</taxon>
    </lineage>
</organism>
<sequence length="348" mass="37513">MKGLYSLLYGALIVFPVQAKMLEMNDQQLAGVNGQGIAFSLEGILLDASESSIFINDITNAAGENIPISVHEFYLASTGSNKGSNLQPVNLGRLSNPFKLQFGNGEDLLTLRDDGVWVQTTPDEVAILELKFPERLTGVMGQPCIAGFAAAGTNCSSRLGERLDAGIRFDFQVAAGRTDILNIDIVELIMDGSYLRLWGDEARDQLVGEARTNIFAKRIDLMSCIPGSLNCASDQEQADRTLSLSDTYFNIALGYGKSQPLLFDVTSDGQFVIELPNPVSRAANGSARSAAERNAIANDFYTNAPETNIVIGNLRSGNNGIVSGGYNYGRNSIEGMSINYLKATSRDL</sequence>
<reference evidence="2" key="1">
    <citation type="submission" date="2017-06" db="EMBL/GenBank/DDBJ databases">
        <authorList>
            <person name="Varghese N."/>
            <person name="Submissions S."/>
        </authorList>
    </citation>
    <scope>NUCLEOTIDE SEQUENCE [LARGE SCALE GENOMIC DNA]</scope>
    <source>
        <strain evidence="2">CIP 108523</strain>
    </source>
</reference>